<gene>
    <name evidence="2" type="ORF">E8E12_004543</name>
</gene>
<dbReference type="EMBL" id="SWKV01000048">
    <property type="protein sequence ID" value="KAF3036683.1"/>
    <property type="molecule type" value="Genomic_DNA"/>
</dbReference>
<comment type="caution">
    <text evidence="2">The sequence shown here is derived from an EMBL/GenBank/DDBJ whole genome shotgun (WGS) entry which is preliminary data.</text>
</comment>
<evidence type="ECO:0000313" key="2">
    <source>
        <dbReference type="EMBL" id="KAF3036683.1"/>
    </source>
</evidence>
<dbReference type="OrthoDB" id="47059at2759"/>
<organism evidence="2 3">
    <name type="scientific">Didymella heteroderae</name>
    <dbReference type="NCBI Taxonomy" id="1769908"/>
    <lineage>
        <taxon>Eukaryota</taxon>
        <taxon>Fungi</taxon>
        <taxon>Dikarya</taxon>
        <taxon>Ascomycota</taxon>
        <taxon>Pezizomycotina</taxon>
        <taxon>Dothideomycetes</taxon>
        <taxon>Pleosporomycetidae</taxon>
        <taxon>Pleosporales</taxon>
        <taxon>Pleosporineae</taxon>
        <taxon>Didymellaceae</taxon>
        <taxon>Didymella</taxon>
    </lineage>
</organism>
<keyword evidence="3" id="KW-1185">Reference proteome</keyword>
<evidence type="ECO:0000256" key="1">
    <source>
        <dbReference type="SAM" id="MobiDB-lite"/>
    </source>
</evidence>
<feature type="region of interest" description="Disordered" evidence="1">
    <location>
        <begin position="1"/>
        <end position="23"/>
    </location>
</feature>
<dbReference type="AlphaFoldDB" id="A0A9P4WN73"/>
<evidence type="ECO:0000313" key="3">
    <source>
        <dbReference type="Proteomes" id="UP000758155"/>
    </source>
</evidence>
<sequence length="190" mass="20923">MDEQKMKRSSRADSQQPAGGRAVMVRCPAQTLMRLRTLNEAEIITLFTPVVPHSPSASLVKDMDPFEPFGRALPRPVRHVPFRMELGMTDLHPYFLSASGVVVVVICATENVLGHNPEAFERQIKFARSITSKVEKNASMACVPVVLLAIVGNSVKATAYEQAVRDFPVLLTLDDYTPATLERGVQTIFG</sequence>
<protein>
    <submittedName>
        <fullName evidence="2">Uncharacterized protein</fullName>
    </submittedName>
</protein>
<accession>A0A9P4WN73</accession>
<proteinExistence type="predicted"/>
<dbReference type="Proteomes" id="UP000758155">
    <property type="component" value="Unassembled WGS sequence"/>
</dbReference>
<name>A0A9P4WN73_9PLEO</name>
<reference evidence="2" key="1">
    <citation type="submission" date="2019-04" db="EMBL/GenBank/DDBJ databases">
        <title>Sequencing of skin fungus with MAO and IRED activity.</title>
        <authorList>
            <person name="Marsaioli A.J."/>
            <person name="Bonatto J.M.C."/>
            <person name="Reis Junior O."/>
        </authorList>
    </citation>
    <scope>NUCLEOTIDE SEQUENCE</scope>
    <source>
        <strain evidence="2">28M1</strain>
    </source>
</reference>